<dbReference type="PROSITE" id="PS51257">
    <property type="entry name" value="PROKAR_LIPOPROTEIN"/>
    <property type="match status" value="1"/>
</dbReference>
<dbReference type="PANTHER" id="PTHR31302">
    <property type="entry name" value="TRANSMEMBRANE PROTEIN WITH METALLOPHOSPHOESTERASE DOMAIN-RELATED"/>
    <property type="match status" value="1"/>
</dbReference>
<reference evidence="5 6" key="1">
    <citation type="submission" date="2019-04" db="EMBL/GenBank/DDBJ databases">
        <title>Microbes associate with the intestines of laboratory mice.</title>
        <authorList>
            <person name="Navarre W."/>
            <person name="Wong E."/>
            <person name="Huang K."/>
            <person name="Tropini C."/>
            <person name="Ng K."/>
            <person name="Yu B."/>
        </authorList>
    </citation>
    <scope>NUCLEOTIDE SEQUENCE [LARGE SCALE GENOMIC DNA]</scope>
    <source>
        <strain evidence="5 6">NM50_B9-20</strain>
    </source>
</reference>
<evidence type="ECO:0000256" key="3">
    <source>
        <dbReference type="SAM" id="Phobius"/>
    </source>
</evidence>
<organism evidence="5 6">
    <name type="scientific">Clostridium sartagoforme</name>
    <dbReference type="NCBI Taxonomy" id="84031"/>
    <lineage>
        <taxon>Bacteria</taxon>
        <taxon>Bacillati</taxon>
        <taxon>Bacillota</taxon>
        <taxon>Clostridia</taxon>
        <taxon>Eubacteriales</taxon>
        <taxon>Clostridiaceae</taxon>
        <taxon>Clostridium</taxon>
    </lineage>
</organism>
<dbReference type="GO" id="GO:0016020">
    <property type="term" value="C:membrane"/>
    <property type="evidence" value="ECO:0007669"/>
    <property type="project" value="GOC"/>
</dbReference>
<sequence length="286" mass="32618">MRKLSRRVKVMIILALLIIGCIIFSIWQNNSIVISKFDYNSFIISEEFNNFKIVHISDLHNKVFGKEQDKLIEKVEALEPDIIVITGDLIDRRRYNLEKSMYFINSAVEIAPVYYVSGNHEAWSGRFPEIEERLIESGVKIIDDSETEIRRGNSSIKLLGLSDPDFLTSDYIDGTDTSKLEENLIRLSEGEEFKILLSHRPELFELYSDNNIDMIFSGHAHGGQIRLPFIGGLIAPDQGLFPKYTAGRYTSNTSTMYVSRGLGNSLFPVRVFNRPEIISVTLKSDK</sequence>
<keyword evidence="1" id="KW-0479">Metal-binding</keyword>
<dbReference type="InterPro" id="IPR051158">
    <property type="entry name" value="Metallophosphoesterase_sf"/>
</dbReference>
<dbReference type="PANTHER" id="PTHR31302:SF31">
    <property type="entry name" value="PHOSPHODIESTERASE YAEI"/>
    <property type="match status" value="1"/>
</dbReference>
<dbReference type="Gene3D" id="3.60.21.10">
    <property type="match status" value="1"/>
</dbReference>
<dbReference type="GO" id="GO:0009245">
    <property type="term" value="P:lipid A biosynthetic process"/>
    <property type="evidence" value="ECO:0007669"/>
    <property type="project" value="TreeGrafter"/>
</dbReference>
<feature type="transmembrane region" description="Helical" evidence="3">
    <location>
        <begin position="7"/>
        <end position="27"/>
    </location>
</feature>
<comment type="caution">
    <text evidence="5">The sequence shown here is derived from an EMBL/GenBank/DDBJ whole genome shotgun (WGS) entry which is preliminary data.</text>
</comment>
<proteinExistence type="predicted"/>
<keyword evidence="3" id="KW-0472">Membrane</keyword>
<dbReference type="RefSeq" id="WP_136003678.1">
    <property type="nucleotide sequence ID" value="NZ_SRYR01000001.1"/>
</dbReference>
<evidence type="ECO:0000256" key="1">
    <source>
        <dbReference type="ARBA" id="ARBA00022723"/>
    </source>
</evidence>
<dbReference type="CDD" id="cd07385">
    <property type="entry name" value="MPP_YkuE_C"/>
    <property type="match status" value="1"/>
</dbReference>
<dbReference type="InterPro" id="IPR029052">
    <property type="entry name" value="Metallo-depent_PP-like"/>
</dbReference>
<evidence type="ECO:0000259" key="4">
    <source>
        <dbReference type="Pfam" id="PF00149"/>
    </source>
</evidence>
<dbReference type="EMBL" id="SRYR01000001">
    <property type="protein sequence ID" value="TGY43417.1"/>
    <property type="molecule type" value="Genomic_DNA"/>
</dbReference>
<dbReference type="AlphaFoldDB" id="A0A4S2DM73"/>
<dbReference type="Pfam" id="PF00149">
    <property type="entry name" value="Metallophos"/>
    <property type="match status" value="1"/>
</dbReference>
<keyword evidence="3" id="KW-0812">Transmembrane</keyword>
<keyword evidence="2" id="KW-0378">Hydrolase</keyword>
<dbReference type="GO" id="GO:0008758">
    <property type="term" value="F:UDP-2,3-diacylglucosamine hydrolase activity"/>
    <property type="evidence" value="ECO:0007669"/>
    <property type="project" value="TreeGrafter"/>
</dbReference>
<protein>
    <submittedName>
        <fullName evidence="5">Metallophosphoesterase</fullName>
    </submittedName>
</protein>
<gene>
    <name evidence="5" type="ORF">E5347_01005</name>
</gene>
<feature type="domain" description="Calcineurin-like phosphoesterase" evidence="4">
    <location>
        <begin position="51"/>
        <end position="222"/>
    </location>
</feature>
<dbReference type="Proteomes" id="UP000306888">
    <property type="component" value="Unassembled WGS sequence"/>
</dbReference>
<name>A0A4S2DM73_9CLOT</name>
<keyword evidence="6" id="KW-1185">Reference proteome</keyword>
<accession>A0A4S2DM73</accession>
<dbReference type="SUPFAM" id="SSF56300">
    <property type="entry name" value="Metallo-dependent phosphatases"/>
    <property type="match status" value="1"/>
</dbReference>
<evidence type="ECO:0000313" key="5">
    <source>
        <dbReference type="EMBL" id="TGY43417.1"/>
    </source>
</evidence>
<dbReference type="OrthoDB" id="9780884at2"/>
<keyword evidence="3" id="KW-1133">Transmembrane helix</keyword>
<evidence type="ECO:0000256" key="2">
    <source>
        <dbReference type="ARBA" id="ARBA00022801"/>
    </source>
</evidence>
<dbReference type="InterPro" id="IPR004843">
    <property type="entry name" value="Calcineurin-like_PHP"/>
</dbReference>
<evidence type="ECO:0000313" key="6">
    <source>
        <dbReference type="Proteomes" id="UP000306888"/>
    </source>
</evidence>
<dbReference type="GO" id="GO:0046872">
    <property type="term" value="F:metal ion binding"/>
    <property type="evidence" value="ECO:0007669"/>
    <property type="project" value="UniProtKB-KW"/>
</dbReference>